<organism evidence="1 2">
    <name type="scientific">Dictyobacter formicarum</name>
    <dbReference type="NCBI Taxonomy" id="2778368"/>
    <lineage>
        <taxon>Bacteria</taxon>
        <taxon>Bacillati</taxon>
        <taxon>Chloroflexota</taxon>
        <taxon>Ktedonobacteria</taxon>
        <taxon>Ktedonobacterales</taxon>
        <taxon>Dictyobacteraceae</taxon>
        <taxon>Dictyobacter</taxon>
    </lineage>
</organism>
<dbReference type="Proteomes" id="UP000635565">
    <property type="component" value="Unassembled WGS sequence"/>
</dbReference>
<dbReference type="EMBL" id="BNJJ01000006">
    <property type="protein sequence ID" value="GHO84540.1"/>
    <property type="molecule type" value="Genomic_DNA"/>
</dbReference>
<gene>
    <name evidence="1" type="ORF">KSZ_25460</name>
</gene>
<sequence>MLEQEAQGNGSPSAGMWGEYAGSMICSLKISSVRLPPQAAKKGNWKISVYFGRTIA</sequence>
<evidence type="ECO:0000313" key="2">
    <source>
        <dbReference type="Proteomes" id="UP000635565"/>
    </source>
</evidence>
<proteinExistence type="predicted"/>
<protein>
    <submittedName>
        <fullName evidence="1">Uncharacterized protein</fullName>
    </submittedName>
</protein>
<accession>A0ABQ3VFI1</accession>
<keyword evidence="2" id="KW-1185">Reference proteome</keyword>
<name>A0ABQ3VFI1_9CHLR</name>
<comment type="caution">
    <text evidence="1">The sequence shown here is derived from an EMBL/GenBank/DDBJ whole genome shotgun (WGS) entry which is preliminary data.</text>
</comment>
<evidence type="ECO:0000313" key="1">
    <source>
        <dbReference type="EMBL" id="GHO84540.1"/>
    </source>
</evidence>
<reference evidence="1 2" key="1">
    <citation type="journal article" date="2021" name="Int. J. Syst. Evol. Microbiol.">
        <title>Reticulibacter mediterranei gen. nov., sp. nov., within the new family Reticulibacteraceae fam. nov., and Ktedonospora formicarum gen. nov., sp. nov., Ktedonobacter robiniae sp. nov., Dictyobacter formicarum sp. nov. and Dictyobacter arantiisoli sp. nov., belonging to the class Ktedonobacteria.</title>
        <authorList>
            <person name="Yabe S."/>
            <person name="Zheng Y."/>
            <person name="Wang C.M."/>
            <person name="Sakai Y."/>
            <person name="Abe K."/>
            <person name="Yokota A."/>
            <person name="Donadio S."/>
            <person name="Cavaletti L."/>
            <person name="Monciardini P."/>
        </authorList>
    </citation>
    <scope>NUCLEOTIDE SEQUENCE [LARGE SCALE GENOMIC DNA]</scope>
    <source>
        <strain evidence="1 2">SOSP1-9</strain>
    </source>
</reference>